<name>A0A1K0IDJ5_CUPNE</name>
<dbReference type="AlphaFoldDB" id="A0A1K0IDJ5"/>
<dbReference type="EMBL" id="FMSH01000130">
    <property type="protein sequence ID" value="SCU74936.1"/>
    <property type="molecule type" value="Genomic_DNA"/>
</dbReference>
<evidence type="ECO:0000313" key="1">
    <source>
        <dbReference type="EMBL" id="SCU74936.1"/>
    </source>
</evidence>
<protein>
    <recommendedName>
        <fullName evidence="2">WYL domain-containing protein</fullName>
    </recommendedName>
</protein>
<sequence length="102" mass="11416">MVSGGPQAKWQGASLRAKMVPVADDVSFVYRDLKGDKTERRVKVHHAGADHFEGYCLLRAENRTLLYAGIVGKVTRMSTGELLSKSAWRRDLLAGADRWRTQ</sequence>
<evidence type="ECO:0008006" key="2">
    <source>
        <dbReference type="Google" id="ProtNLM"/>
    </source>
</evidence>
<accession>A0A1K0IDJ5</accession>
<gene>
    <name evidence="1" type="ORF">CNECB9_2150004</name>
</gene>
<organism evidence="1">
    <name type="scientific">Cupriavidus necator</name>
    <name type="common">Alcaligenes eutrophus</name>
    <name type="synonym">Ralstonia eutropha</name>
    <dbReference type="NCBI Taxonomy" id="106590"/>
    <lineage>
        <taxon>Bacteria</taxon>
        <taxon>Pseudomonadati</taxon>
        <taxon>Pseudomonadota</taxon>
        <taxon>Betaproteobacteria</taxon>
        <taxon>Burkholderiales</taxon>
        <taxon>Burkholderiaceae</taxon>
        <taxon>Cupriavidus</taxon>
    </lineage>
</organism>
<reference evidence="1" key="1">
    <citation type="submission" date="2016-09" db="EMBL/GenBank/DDBJ databases">
        <authorList>
            <person name="Capua I."/>
            <person name="De Benedictis P."/>
            <person name="Joannis T."/>
            <person name="Lombin L.H."/>
            <person name="Cattoli G."/>
        </authorList>
    </citation>
    <scope>NUCLEOTIDE SEQUENCE</scope>
    <source>
        <strain evidence="1">B9</strain>
    </source>
</reference>
<proteinExistence type="predicted"/>